<protein>
    <submittedName>
        <fullName evidence="1">Uncharacterized protein</fullName>
    </submittedName>
</protein>
<dbReference type="EMBL" id="BK016017">
    <property type="protein sequence ID" value="DAF89827.1"/>
    <property type="molecule type" value="Genomic_DNA"/>
</dbReference>
<reference evidence="1" key="1">
    <citation type="journal article" date="2021" name="Proc. Natl. Acad. Sci. U.S.A.">
        <title>A Catalog of Tens of Thousands of Viruses from Human Metagenomes Reveals Hidden Associations with Chronic Diseases.</title>
        <authorList>
            <person name="Tisza M.J."/>
            <person name="Buck C.B."/>
        </authorList>
    </citation>
    <scope>NUCLEOTIDE SEQUENCE</scope>
    <source>
        <strain evidence="1">CteLh2</strain>
    </source>
</reference>
<sequence length="59" mass="7039">MKWCIEIRDKITDQYVSGGCFGLEELLEWDYKDYGIVFLDKDGARTYEQHKRLYEEGAI</sequence>
<organism evidence="1">
    <name type="scientific">Siphoviridae sp. cteLh2</name>
    <dbReference type="NCBI Taxonomy" id="2825590"/>
    <lineage>
        <taxon>Viruses</taxon>
        <taxon>Duplodnaviria</taxon>
        <taxon>Heunggongvirae</taxon>
        <taxon>Uroviricota</taxon>
        <taxon>Caudoviricetes</taxon>
    </lineage>
</organism>
<accession>A0A8S5U5U5</accession>
<evidence type="ECO:0000313" key="1">
    <source>
        <dbReference type="EMBL" id="DAF89827.1"/>
    </source>
</evidence>
<name>A0A8S5U5U5_9CAUD</name>
<proteinExistence type="predicted"/>